<dbReference type="AlphaFoldDB" id="A0A0E2D5B8"/>
<evidence type="ECO:0008006" key="3">
    <source>
        <dbReference type="Google" id="ProtNLM"/>
    </source>
</evidence>
<protein>
    <recommendedName>
        <fullName evidence="3">Cold-shock DNA-binding domain protein</fullName>
    </recommendedName>
</protein>
<accession>A0A0E2D5B8</accession>
<gene>
    <name evidence="1" type="ORF">LEP1GSC105_0060</name>
</gene>
<organism evidence="1 2">
    <name type="scientific">Leptospira interrogans str. UI 12758</name>
    <dbReference type="NCBI Taxonomy" id="1049938"/>
    <lineage>
        <taxon>Bacteria</taxon>
        <taxon>Pseudomonadati</taxon>
        <taxon>Spirochaetota</taxon>
        <taxon>Spirochaetia</taxon>
        <taxon>Leptospirales</taxon>
        <taxon>Leptospiraceae</taxon>
        <taxon>Leptospira</taxon>
    </lineage>
</organism>
<evidence type="ECO:0000313" key="1">
    <source>
        <dbReference type="EMBL" id="EKR55202.1"/>
    </source>
</evidence>
<dbReference type="EMBL" id="AHNR02000033">
    <property type="protein sequence ID" value="EKR55202.1"/>
    <property type="molecule type" value="Genomic_DNA"/>
</dbReference>
<name>A0A0E2D5B8_LEPIR</name>
<sequence length="88" mass="10377">MAIELYHLETKNNLTGKVIRYIPWNRNVNKGGYGFIESKGKEYFFNAKYSSIKDEEITIGLTVEFELRKGYDKKYNEFVTQATRLKKV</sequence>
<reference evidence="1 2" key="1">
    <citation type="submission" date="2012-10" db="EMBL/GenBank/DDBJ databases">
        <authorList>
            <person name="Harkins D.M."/>
            <person name="Durkin A.S."/>
            <person name="Brinkac L.M."/>
            <person name="Haft D.H."/>
            <person name="Selengut J.D."/>
            <person name="Sanka R."/>
            <person name="DePew J."/>
            <person name="Purushe J."/>
            <person name="Chanthongthip A."/>
            <person name="Lattana O."/>
            <person name="Phetsouvanh R."/>
            <person name="Newton P.N."/>
            <person name="Vinetz J.M."/>
            <person name="Sutton G.G."/>
            <person name="Nierman W.C."/>
            <person name="Fouts D.E."/>
        </authorList>
    </citation>
    <scope>NUCLEOTIDE SEQUENCE [LARGE SCALE GENOMIC DNA]</scope>
    <source>
        <strain evidence="1 2">UI 12758</strain>
    </source>
</reference>
<evidence type="ECO:0000313" key="2">
    <source>
        <dbReference type="Proteomes" id="UP000001340"/>
    </source>
</evidence>
<dbReference type="Gene3D" id="2.40.50.140">
    <property type="entry name" value="Nucleic acid-binding proteins"/>
    <property type="match status" value="1"/>
</dbReference>
<proteinExistence type="predicted"/>
<dbReference type="InterPro" id="IPR012340">
    <property type="entry name" value="NA-bd_OB-fold"/>
</dbReference>
<comment type="caution">
    <text evidence="1">The sequence shown here is derived from an EMBL/GenBank/DDBJ whole genome shotgun (WGS) entry which is preliminary data.</text>
</comment>
<dbReference type="Proteomes" id="UP000001340">
    <property type="component" value="Unassembled WGS sequence"/>
</dbReference>